<gene>
    <name evidence="1" type="ORF">AYBTSS11_LOCUS26556</name>
</gene>
<organism evidence="1 2">
    <name type="scientific">Sphenostylis stenocarpa</name>
    <dbReference type="NCBI Taxonomy" id="92480"/>
    <lineage>
        <taxon>Eukaryota</taxon>
        <taxon>Viridiplantae</taxon>
        <taxon>Streptophyta</taxon>
        <taxon>Embryophyta</taxon>
        <taxon>Tracheophyta</taxon>
        <taxon>Spermatophyta</taxon>
        <taxon>Magnoliopsida</taxon>
        <taxon>eudicotyledons</taxon>
        <taxon>Gunneridae</taxon>
        <taxon>Pentapetalae</taxon>
        <taxon>rosids</taxon>
        <taxon>fabids</taxon>
        <taxon>Fabales</taxon>
        <taxon>Fabaceae</taxon>
        <taxon>Papilionoideae</taxon>
        <taxon>50 kb inversion clade</taxon>
        <taxon>NPAAA clade</taxon>
        <taxon>indigoferoid/millettioid clade</taxon>
        <taxon>Phaseoleae</taxon>
        <taxon>Sphenostylis</taxon>
    </lineage>
</organism>
<dbReference type="Gramene" id="rna-AYBTSS11_LOCUS26556">
    <property type="protein sequence ID" value="CAJ1974476.1"/>
    <property type="gene ID" value="gene-AYBTSS11_LOCUS26556"/>
</dbReference>
<sequence length="108" mass="11620">MDSKQCNPSNSGANLGLKRAGFSLDPPLDDGLGSFLAVLDSAGEEVASELGLELAPCTWPGRKENLHFCPCAISKWLNIDMNMLLWAEDFENTGEGLICLLIFLGCCV</sequence>
<proteinExistence type="predicted"/>
<dbReference type="EMBL" id="OY731406">
    <property type="protein sequence ID" value="CAJ1974476.1"/>
    <property type="molecule type" value="Genomic_DNA"/>
</dbReference>
<accession>A0AA86TDH6</accession>
<dbReference type="AlphaFoldDB" id="A0AA86TDH6"/>
<dbReference type="Proteomes" id="UP001189624">
    <property type="component" value="Chromosome 9"/>
</dbReference>
<evidence type="ECO:0000313" key="2">
    <source>
        <dbReference type="Proteomes" id="UP001189624"/>
    </source>
</evidence>
<evidence type="ECO:0000313" key="1">
    <source>
        <dbReference type="EMBL" id="CAJ1974476.1"/>
    </source>
</evidence>
<protein>
    <submittedName>
        <fullName evidence="1">Uncharacterized protein</fullName>
    </submittedName>
</protein>
<name>A0AA86TDH6_9FABA</name>
<keyword evidence="2" id="KW-1185">Reference proteome</keyword>
<reference evidence="1" key="1">
    <citation type="submission" date="2023-10" db="EMBL/GenBank/DDBJ databases">
        <authorList>
            <person name="Domelevo Entfellner J.-B."/>
        </authorList>
    </citation>
    <scope>NUCLEOTIDE SEQUENCE</scope>
</reference>